<gene>
    <name evidence="3" type="ORF">X943_003541</name>
</gene>
<feature type="chain" id="PRO_5041927249" evidence="2">
    <location>
        <begin position="19"/>
        <end position="510"/>
    </location>
</feature>
<evidence type="ECO:0000256" key="2">
    <source>
        <dbReference type="SAM" id="SignalP"/>
    </source>
</evidence>
<sequence>MKLLGILRASALCLLVSAFQGPRGIFCSNLEWDPSNESFTVEVSEDHEDSTVESSSELSSPAPKSNLVFQSSEWNDSHLASAVLFLKQFCKEVISKKFNEKLSEAEYDDVSRACVYLSFKLESVTNHFAPAYGPGTVTERKDIPKNFYKDVLKPEKFDVYAIWLAENIQNITESYKKMLEESVKLTATELKTETSMGPLKYGFVYNGYWWGEIVYWLPPDVYTDTGFLEALNELKISLVKIPRIPVETSTVDYQINEDDVEEPFSADVSDISGNLDGSPVEPQVVEDAIEESSKVNETDIAENKGTTVEPQPSAPSSQSGLVFKSSKWDDSHLASAFLFIEEFCKDVKAEKFNEKLSDANMKGLSKKCANLSAYVGSFIHRFKPTYGPGTVDKRKEIPMDFYKDVLKAEDFKLYAKWIVKNIPAVLESLGLMSMEYLCMSEKQRETATSMGPLRYGFVYTGKPWGELTHGVNRGLFKDPDILQSFKDLKSSLDKILKSFPKDSTVESQTA</sequence>
<evidence type="ECO:0000256" key="1">
    <source>
        <dbReference type="SAM" id="MobiDB-lite"/>
    </source>
</evidence>
<keyword evidence="2" id="KW-0732">Signal</keyword>
<organism evidence="3 4">
    <name type="scientific">Babesia divergens</name>
    <dbReference type="NCBI Taxonomy" id="32595"/>
    <lineage>
        <taxon>Eukaryota</taxon>
        <taxon>Sar</taxon>
        <taxon>Alveolata</taxon>
        <taxon>Apicomplexa</taxon>
        <taxon>Aconoidasida</taxon>
        <taxon>Piroplasmida</taxon>
        <taxon>Babesiidae</taxon>
        <taxon>Babesia</taxon>
    </lineage>
</organism>
<name>A0AAD9LEL6_BABDI</name>
<feature type="compositionally biased region" description="Polar residues" evidence="1">
    <location>
        <begin position="304"/>
        <end position="320"/>
    </location>
</feature>
<dbReference type="AlphaFoldDB" id="A0AAD9LEL6"/>
<feature type="signal peptide" evidence="2">
    <location>
        <begin position="1"/>
        <end position="18"/>
    </location>
</feature>
<evidence type="ECO:0000313" key="3">
    <source>
        <dbReference type="EMBL" id="KAK1933411.1"/>
    </source>
</evidence>
<reference evidence="3" key="1">
    <citation type="journal article" date="2014" name="Nucleic Acids Res.">
        <title>The evolutionary dynamics of variant antigen genes in Babesia reveal a history of genomic innovation underlying host-parasite interaction.</title>
        <authorList>
            <person name="Jackson A.P."/>
            <person name="Otto T.D."/>
            <person name="Darby A."/>
            <person name="Ramaprasad A."/>
            <person name="Xia D."/>
            <person name="Echaide I.E."/>
            <person name="Farber M."/>
            <person name="Gahlot S."/>
            <person name="Gamble J."/>
            <person name="Gupta D."/>
            <person name="Gupta Y."/>
            <person name="Jackson L."/>
            <person name="Malandrin L."/>
            <person name="Malas T.B."/>
            <person name="Moussa E."/>
            <person name="Nair M."/>
            <person name="Reid A.J."/>
            <person name="Sanders M."/>
            <person name="Sharma J."/>
            <person name="Tracey A."/>
            <person name="Quail M.A."/>
            <person name="Weir W."/>
            <person name="Wastling J.M."/>
            <person name="Hall N."/>
            <person name="Willadsen P."/>
            <person name="Lingelbach K."/>
            <person name="Shiels B."/>
            <person name="Tait A."/>
            <person name="Berriman M."/>
            <person name="Allred D.R."/>
            <person name="Pain A."/>
        </authorList>
    </citation>
    <scope>NUCLEOTIDE SEQUENCE</scope>
    <source>
        <strain evidence="3">1802A</strain>
    </source>
</reference>
<dbReference type="EMBL" id="JAHBMH010000073">
    <property type="protein sequence ID" value="KAK1933411.1"/>
    <property type="molecule type" value="Genomic_DNA"/>
</dbReference>
<feature type="region of interest" description="Disordered" evidence="1">
    <location>
        <begin position="292"/>
        <end position="321"/>
    </location>
</feature>
<protein>
    <submittedName>
        <fullName evidence="3">Secreted antigen 1</fullName>
    </submittedName>
</protein>
<evidence type="ECO:0000313" key="4">
    <source>
        <dbReference type="Proteomes" id="UP001195914"/>
    </source>
</evidence>
<keyword evidence="4" id="KW-1185">Reference proteome</keyword>
<proteinExistence type="predicted"/>
<accession>A0AAD9LEL6</accession>
<reference evidence="3" key="2">
    <citation type="submission" date="2021-05" db="EMBL/GenBank/DDBJ databases">
        <authorList>
            <person name="Pain A."/>
        </authorList>
    </citation>
    <scope>NUCLEOTIDE SEQUENCE</scope>
    <source>
        <strain evidence="3">1802A</strain>
    </source>
</reference>
<dbReference type="Proteomes" id="UP001195914">
    <property type="component" value="Unassembled WGS sequence"/>
</dbReference>
<comment type="caution">
    <text evidence="3">The sequence shown here is derived from an EMBL/GenBank/DDBJ whole genome shotgun (WGS) entry which is preliminary data.</text>
</comment>